<keyword evidence="2 4" id="KW-0560">Oxidoreductase</keyword>
<evidence type="ECO:0000259" key="5">
    <source>
        <dbReference type="Pfam" id="PF00389"/>
    </source>
</evidence>
<reference evidence="8 10" key="2">
    <citation type="submission" date="2016-12" db="EMBL/GenBank/DDBJ databases">
        <title>Complete Genome Sequence of Lactobacillus fermentum Strain SNUV175, a Probiotic for Treatment of Bacterial Vaginosis.</title>
        <authorList>
            <person name="Lee S."/>
            <person name="You H.J."/>
            <person name="Kwon B."/>
            <person name="Ko G."/>
        </authorList>
    </citation>
    <scope>NUCLEOTIDE SEQUENCE [LARGE SCALE GENOMIC DNA]</scope>
    <source>
        <strain evidence="8 10">SNUV175</strain>
    </source>
</reference>
<protein>
    <submittedName>
        <fullName evidence="7">Phosphoglycerate dehydrogenase</fullName>
    </submittedName>
</protein>
<name>A0A1D7ZWP3_LIMFE</name>
<dbReference type="AlphaFoldDB" id="A0A1D7ZWP3"/>
<dbReference type="FunFam" id="3.40.50.720:FF:000203">
    <property type="entry name" value="D-3-phosphoglycerate dehydrogenase (SerA)"/>
    <property type="match status" value="1"/>
</dbReference>
<evidence type="ECO:0000259" key="6">
    <source>
        <dbReference type="Pfam" id="PF02826"/>
    </source>
</evidence>
<evidence type="ECO:0000256" key="1">
    <source>
        <dbReference type="ARBA" id="ARBA00005854"/>
    </source>
</evidence>
<dbReference type="PANTHER" id="PTHR42789">
    <property type="entry name" value="D-ISOMER SPECIFIC 2-HYDROXYACID DEHYDROGENASE FAMILY PROTEIN (AFU_ORTHOLOGUE AFUA_6G10090)"/>
    <property type="match status" value="1"/>
</dbReference>
<evidence type="ECO:0000256" key="4">
    <source>
        <dbReference type="RuleBase" id="RU003719"/>
    </source>
</evidence>
<dbReference type="InterPro" id="IPR006140">
    <property type="entry name" value="D-isomer_DH_NAD-bd"/>
</dbReference>
<gene>
    <name evidence="8" type="ORF">BUW47_05465</name>
    <name evidence="7" type="ORF">LACFE_CDS0845</name>
</gene>
<dbReference type="InterPro" id="IPR036291">
    <property type="entry name" value="NAD(P)-bd_dom_sf"/>
</dbReference>
<dbReference type="OrthoDB" id="9805416at2"/>
<dbReference type="SUPFAM" id="SSF52283">
    <property type="entry name" value="Formate/glycerate dehydrogenase catalytic domain-like"/>
    <property type="match status" value="1"/>
</dbReference>
<dbReference type="Pfam" id="PF02826">
    <property type="entry name" value="2-Hacid_dh_C"/>
    <property type="match status" value="1"/>
</dbReference>
<proteinExistence type="inferred from homology"/>
<dbReference type="PATRIC" id="fig|1613.112.peg.884"/>
<evidence type="ECO:0000256" key="2">
    <source>
        <dbReference type="ARBA" id="ARBA00023002"/>
    </source>
</evidence>
<dbReference type="EMBL" id="CP019030">
    <property type="protein sequence ID" value="APU45907.1"/>
    <property type="molecule type" value="Genomic_DNA"/>
</dbReference>
<evidence type="ECO:0000313" key="8">
    <source>
        <dbReference type="EMBL" id="APU45907.1"/>
    </source>
</evidence>
<evidence type="ECO:0000256" key="3">
    <source>
        <dbReference type="ARBA" id="ARBA00023027"/>
    </source>
</evidence>
<dbReference type="Pfam" id="PF00389">
    <property type="entry name" value="2-Hacid_dh"/>
    <property type="match status" value="1"/>
</dbReference>
<evidence type="ECO:0000313" key="10">
    <source>
        <dbReference type="Proteomes" id="UP000185427"/>
    </source>
</evidence>
<dbReference type="Proteomes" id="UP000185427">
    <property type="component" value="Chromosome"/>
</dbReference>
<dbReference type="RefSeq" id="WP_015639613.1">
    <property type="nucleotide sequence ID" value="NZ_AP024320.1"/>
</dbReference>
<dbReference type="InterPro" id="IPR050857">
    <property type="entry name" value="D-2-hydroxyacid_DH"/>
</dbReference>
<keyword evidence="3" id="KW-0520">NAD</keyword>
<dbReference type="Gene3D" id="3.40.50.720">
    <property type="entry name" value="NAD(P)-binding Rossmann-like Domain"/>
    <property type="match status" value="2"/>
</dbReference>
<feature type="domain" description="D-isomer specific 2-hydroxyacid dehydrogenase NAD-binding" evidence="6">
    <location>
        <begin position="107"/>
        <end position="279"/>
    </location>
</feature>
<dbReference type="Proteomes" id="UP000094714">
    <property type="component" value="Chromosome"/>
</dbReference>
<dbReference type="InterPro" id="IPR006139">
    <property type="entry name" value="D-isomer_2_OHA_DH_cat_dom"/>
</dbReference>
<comment type="similarity">
    <text evidence="1 4">Belongs to the D-isomer specific 2-hydroxyacid dehydrogenase family.</text>
</comment>
<feature type="domain" description="D-isomer specific 2-hydroxyacid dehydrogenase catalytic" evidence="5">
    <location>
        <begin position="15"/>
        <end position="310"/>
    </location>
</feature>
<evidence type="ECO:0000313" key="7">
    <source>
        <dbReference type="EMBL" id="AOR74307.1"/>
    </source>
</evidence>
<accession>A0A1D7ZWP3</accession>
<dbReference type="SUPFAM" id="SSF51735">
    <property type="entry name" value="NAD(P)-binding Rossmann-fold domains"/>
    <property type="match status" value="1"/>
</dbReference>
<organism evidence="7 9">
    <name type="scientific">Limosilactobacillus fermentum</name>
    <name type="common">Lactobacillus fermentum</name>
    <dbReference type="NCBI Taxonomy" id="1613"/>
    <lineage>
        <taxon>Bacteria</taxon>
        <taxon>Bacillati</taxon>
        <taxon>Bacillota</taxon>
        <taxon>Bacilli</taxon>
        <taxon>Lactobacillales</taxon>
        <taxon>Lactobacillaceae</taxon>
        <taxon>Limosilactobacillus</taxon>
    </lineage>
</organism>
<dbReference type="EMBL" id="CP017151">
    <property type="protein sequence ID" value="AOR74307.1"/>
    <property type="molecule type" value="Genomic_DNA"/>
</dbReference>
<dbReference type="GO" id="GO:0016616">
    <property type="term" value="F:oxidoreductase activity, acting on the CH-OH group of donors, NAD or NADP as acceptor"/>
    <property type="evidence" value="ECO:0007669"/>
    <property type="project" value="InterPro"/>
</dbReference>
<dbReference type="PANTHER" id="PTHR42789:SF1">
    <property type="entry name" value="D-ISOMER SPECIFIC 2-HYDROXYACID DEHYDROGENASE FAMILY PROTEIN (AFU_ORTHOLOGUE AFUA_6G10090)"/>
    <property type="match status" value="1"/>
</dbReference>
<sequence>MSATVLVPTYLAKTGYEVLQQAGLNIIEVPNVDNATLLKYQDEAAGAIMGVSPIDDQTYAQMKQLKILARIGVGFDSLNPVEAAKHGIVVTITPHSNAISVAESTIGALLNLSKDLPQRTALMRAGKWREANQAQGHDIDGKVIGIIGYGRIGHEVEKRAAALGMRVLINNGNRPKVPEIGAPVALDELLEKSDYITLSTRVTAKTTHLINATTLAKMKDTASIINFGRGALVDTDALIEALKTGVIHSAALDVFEEEPLPTSSELYKLDNVLLSPHIGGGTIEAMDRGSWGAATEVVRVLAGQEPRWAVRR</sequence>
<evidence type="ECO:0000313" key="9">
    <source>
        <dbReference type="Proteomes" id="UP000094714"/>
    </source>
</evidence>
<dbReference type="GeneID" id="83715755"/>
<dbReference type="GO" id="GO:0051287">
    <property type="term" value="F:NAD binding"/>
    <property type="evidence" value="ECO:0007669"/>
    <property type="project" value="InterPro"/>
</dbReference>
<reference evidence="7 9" key="1">
    <citation type="submission" date="2016-09" db="EMBL/GenBank/DDBJ databases">
        <title>Genome Sequence of the Lactobacillus fermentum strain NCC2970 (CNCM I-5068).</title>
        <authorList>
            <person name="Barretto C."/>
            <person name="Ngom-Bru C."/>
            <person name="Genevaz A."/>
            <person name="Fournier C."/>
            <person name="Moine D."/>
            <person name="Kassam M."/>
            <person name="Iltis A."/>
            <person name="Sagory-Zalkind P."/>
            <person name="Faucherand G."/>
            <person name="Descombes P."/>
            <person name="Duboux S."/>
        </authorList>
    </citation>
    <scope>NUCLEOTIDE SEQUENCE [LARGE SCALE GENOMIC DNA]</scope>
    <source>
        <strain evidence="7 9">NCC2970</strain>
    </source>
</reference>